<reference evidence="2" key="1">
    <citation type="submission" date="2015-09" db="EMBL/GenBank/DDBJ databases">
        <authorList>
            <person name="Daims H."/>
        </authorList>
    </citation>
    <scope>NUCLEOTIDE SEQUENCE [LARGE SCALE GENOMIC DNA]</scope>
</reference>
<sequence length="58" mass="6232">MLPNKKAAPPGLEVRLNPHNVRCLSGFPTLVLPRSGCEGRPIERTLSREAPLAIEAAS</sequence>
<accession>A0A0S4KSZ7</accession>
<gene>
    <name evidence="1" type="ORF">NITINOP_1923</name>
</gene>
<organism evidence="1 2">
    <name type="scientific">Candidatus Nitrospira inopinata</name>
    <dbReference type="NCBI Taxonomy" id="1715989"/>
    <lineage>
        <taxon>Bacteria</taxon>
        <taxon>Pseudomonadati</taxon>
        <taxon>Nitrospirota</taxon>
        <taxon>Nitrospiria</taxon>
        <taxon>Nitrospirales</taxon>
        <taxon>Nitrospiraceae</taxon>
        <taxon>Nitrospira</taxon>
    </lineage>
</organism>
<dbReference type="Proteomes" id="UP000066284">
    <property type="component" value="Chromosome 1"/>
</dbReference>
<dbReference type="STRING" id="1715989.NITINOP_1923"/>
<proteinExistence type="predicted"/>
<dbReference type="KEGG" id="nio:NITINOP_1923"/>
<keyword evidence="2" id="KW-1185">Reference proteome</keyword>
<protein>
    <submittedName>
        <fullName evidence="1">Uncharacterized protein</fullName>
    </submittedName>
</protein>
<dbReference type="AlphaFoldDB" id="A0A0S4KSZ7"/>
<evidence type="ECO:0000313" key="1">
    <source>
        <dbReference type="EMBL" id="CUQ66895.1"/>
    </source>
</evidence>
<evidence type="ECO:0000313" key="2">
    <source>
        <dbReference type="Proteomes" id="UP000066284"/>
    </source>
</evidence>
<dbReference type="EMBL" id="LN885086">
    <property type="protein sequence ID" value="CUQ66895.1"/>
    <property type="molecule type" value="Genomic_DNA"/>
</dbReference>
<name>A0A0S4KSZ7_9BACT</name>